<sequence length="344" mass="38433">MVFTNIALHAPDQLRQRVAWSLSQVYVVGVGGVEEARDEVEVWLKFYDIFVEHAFGNLRDVLRAISFSPVMAVYLTYLGSRQFDGVDQYPDENYAREFMQLFTIGLRELRDDQRRATGVFFRTYDNDDIATHARAWTGFDVAPLRSNVEAKRAANYVDDLRVHADRRDPFPKRDLYGGYIGDRRPRCADLDPLGAGSLFVKHSNTPPFFARHLIQRMVTSNPSPRYVAAVADAFRSGAYDGRTYSGAYGDIGAAVAAALSDREARSATILADPTHGRLREPLLKVLHFARAMELSPTGGREVSLEGMDQKIGQMAHEAPSVFSYYLPDYSPQGAVGDRGLVAPE</sequence>
<keyword evidence="2" id="KW-1185">Reference proteome</keyword>
<evidence type="ECO:0000313" key="1">
    <source>
        <dbReference type="EMBL" id="EGB12134.1"/>
    </source>
</evidence>
<dbReference type="PANTHER" id="PTHR43737:SF1">
    <property type="entry name" value="DUF1501 DOMAIN-CONTAINING PROTEIN"/>
    <property type="match status" value="1"/>
</dbReference>
<gene>
    <name evidence="1" type="ORF">AURANDRAFT_20488</name>
</gene>
<name>F0XYK6_AURAN</name>
<reference evidence="1 2" key="1">
    <citation type="journal article" date="2011" name="Proc. Natl. Acad. Sci. U.S.A.">
        <title>Niche of harmful alga Aureococcus anophagefferens revealed through ecogenomics.</title>
        <authorList>
            <person name="Gobler C.J."/>
            <person name="Berry D.L."/>
            <person name="Dyhrman S.T."/>
            <person name="Wilhelm S.W."/>
            <person name="Salamov A."/>
            <person name="Lobanov A.V."/>
            <person name="Zhang Y."/>
            <person name="Collier J.L."/>
            <person name="Wurch L.L."/>
            <person name="Kustka A.B."/>
            <person name="Dill B.D."/>
            <person name="Shah M."/>
            <person name="VerBerkmoes N.C."/>
            <person name="Kuo A."/>
            <person name="Terry A."/>
            <person name="Pangilinan J."/>
            <person name="Lindquist E.A."/>
            <person name="Lucas S."/>
            <person name="Paulsen I.T."/>
            <person name="Hattenrath-Lehmann T.K."/>
            <person name="Talmage S.C."/>
            <person name="Walker E.A."/>
            <person name="Koch F."/>
            <person name="Burson A.M."/>
            <person name="Marcoval M.A."/>
            <person name="Tang Y.Z."/>
            <person name="Lecleir G.R."/>
            <person name="Coyne K.J."/>
            <person name="Berg G.M."/>
            <person name="Bertrand E.M."/>
            <person name="Saito M.A."/>
            <person name="Gladyshev V.N."/>
            <person name="Grigoriev I.V."/>
        </authorList>
    </citation>
    <scope>NUCLEOTIDE SEQUENCE [LARGE SCALE GENOMIC DNA]</scope>
    <source>
        <strain evidence="2">CCMP 1984</strain>
    </source>
</reference>
<dbReference type="EMBL" id="GL833121">
    <property type="protein sequence ID" value="EGB12134.1"/>
    <property type="molecule type" value="Genomic_DNA"/>
</dbReference>
<organism evidence="2">
    <name type="scientific">Aureococcus anophagefferens</name>
    <name type="common">Harmful bloom alga</name>
    <dbReference type="NCBI Taxonomy" id="44056"/>
    <lineage>
        <taxon>Eukaryota</taxon>
        <taxon>Sar</taxon>
        <taxon>Stramenopiles</taxon>
        <taxon>Ochrophyta</taxon>
        <taxon>Pelagophyceae</taxon>
        <taxon>Pelagomonadales</taxon>
        <taxon>Pelagomonadaceae</taxon>
        <taxon>Aureococcus</taxon>
    </lineage>
</organism>
<evidence type="ECO:0000313" key="2">
    <source>
        <dbReference type="Proteomes" id="UP000002729"/>
    </source>
</evidence>
<protein>
    <submittedName>
        <fullName evidence="1">Uncharacterized protein</fullName>
    </submittedName>
</protein>
<dbReference type="Proteomes" id="UP000002729">
    <property type="component" value="Unassembled WGS sequence"/>
</dbReference>
<dbReference type="InterPro" id="IPR014917">
    <property type="entry name" value="DUF1800"/>
</dbReference>
<dbReference type="PANTHER" id="PTHR43737">
    <property type="entry name" value="BLL7424 PROTEIN"/>
    <property type="match status" value="1"/>
</dbReference>
<dbReference type="GeneID" id="20219296"/>
<dbReference type="OrthoDB" id="411021at2759"/>
<dbReference type="RefSeq" id="XP_009033218.1">
    <property type="nucleotide sequence ID" value="XM_009034970.1"/>
</dbReference>
<proteinExistence type="predicted"/>
<feature type="non-terminal residue" evidence="1">
    <location>
        <position position="344"/>
    </location>
</feature>
<dbReference type="InParanoid" id="F0XYK6"/>
<dbReference type="AlphaFoldDB" id="F0XYK6"/>
<dbReference type="Pfam" id="PF08811">
    <property type="entry name" value="DUF1800"/>
    <property type="match status" value="1"/>
</dbReference>
<accession>F0XYK6</accession>
<dbReference type="KEGG" id="aaf:AURANDRAFT_20488"/>